<evidence type="ECO:0000313" key="1">
    <source>
        <dbReference type="EMBL" id="RJO76383.1"/>
    </source>
</evidence>
<sequence length="182" mass="19762">MERDRTEDARRLTAEAEPLPLTATLPVVEGRLYVGFARVATMPNGRIGMSHLMRSKFDKMGEEELKELVVESLDNLMSGLNFKGFRDDELGTLVSVERDGPGAFGVILLNDFHEKAAAQVGADRLVVGLVSPDHVYFAAAGSGQAEQIREAVLGSPDTSSELVPCLLHLDAEGIEIIAERSR</sequence>
<reference evidence="1 2" key="1">
    <citation type="submission" date="2018-09" db="EMBL/GenBank/DDBJ databases">
        <title>YIM PH21274 draft genome.</title>
        <authorList>
            <person name="Miao C."/>
        </authorList>
    </citation>
    <scope>NUCLEOTIDE SEQUENCE [LARGE SCALE GENOMIC DNA]</scope>
    <source>
        <strain evidence="1 2">YIM PH 21724</strain>
    </source>
</reference>
<gene>
    <name evidence="1" type="ORF">D5S18_08615</name>
</gene>
<dbReference type="EMBL" id="QZFU01000016">
    <property type="protein sequence ID" value="RJO76383.1"/>
    <property type="molecule type" value="Genomic_DNA"/>
</dbReference>
<dbReference type="AlphaFoldDB" id="A0A3A4L205"/>
<proteinExistence type="predicted"/>
<name>A0A3A4L205_9NOCA</name>
<evidence type="ECO:0000313" key="2">
    <source>
        <dbReference type="Proteomes" id="UP000266677"/>
    </source>
</evidence>
<organism evidence="1 2">
    <name type="scientific">Nocardia panacis</name>
    <dbReference type="NCBI Taxonomy" id="2340916"/>
    <lineage>
        <taxon>Bacteria</taxon>
        <taxon>Bacillati</taxon>
        <taxon>Actinomycetota</taxon>
        <taxon>Actinomycetes</taxon>
        <taxon>Mycobacteriales</taxon>
        <taxon>Nocardiaceae</taxon>
        <taxon>Nocardia</taxon>
    </lineage>
</organism>
<keyword evidence="2" id="KW-1185">Reference proteome</keyword>
<dbReference type="Proteomes" id="UP000266677">
    <property type="component" value="Unassembled WGS sequence"/>
</dbReference>
<protein>
    <submittedName>
        <fullName evidence="1">Uncharacterized protein</fullName>
    </submittedName>
</protein>
<accession>A0A3A4L205</accession>
<comment type="caution">
    <text evidence="1">The sequence shown here is derived from an EMBL/GenBank/DDBJ whole genome shotgun (WGS) entry which is preliminary data.</text>
</comment>